<keyword evidence="2" id="KW-1185">Reference proteome</keyword>
<evidence type="ECO:0000313" key="1">
    <source>
        <dbReference type="EMBL" id="UUY05752.1"/>
    </source>
</evidence>
<protein>
    <submittedName>
        <fullName evidence="1">Uncharacterized protein</fullName>
    </submittedName>
</protein>
<reference evidence="2" key="1">
    <citation type="submission" date="2021-11" db="EMBL/GenBank/DDBJ databases">
        <title>Cultivation dependent microbiological survey of springs from the worlds oldest radium mine currently devoted to the extraction of radon-saturated water.</title>
        <authorList>
            <person name="Kapinusova G."/>
            <person name="Smrhova T."/>
            <person name="Strejcek M."/>
            <person name="Suman J."/>
            <person name="Jani K."/>
            <person name="Pajer P."/>
            <person name="Uhlik O."/>
        </authorList>
    </citation>
    <scope>NUCLEOTIDE SEQUENCE [LARGE SCALE GENOMIC DNA]</scope>
    <source>
        <strain evidence="2">J379</strain>
    </source>
</reference>
<gene>
    <name evidence="1" type="ORF">LRS13_09590</name>
</gene>
<evidence type="ECO:0000313" key="2">
    <source>
        <dbReference type="Proteomes" id="UP001058860"/>
    </source>
</evidence>
<name>A0ABY5PN59_9ACTN</name>
<organism evidence="1 2">
    <name type="scientific">Svornostia abyssi</name>
    <dbReference type="NCBI Taxonomy" id="2898438"/>
    <lineage>
        <taxon>Bacteria</taxon>
        <taxon>Bacillati</taxon>
        <taxon>Actinomycetota</taxon>
        <taxon>Thermoleophilia</taxon>
        <taxon>Solirubrobacterales</taxon>
        <taxon>Baekduiaceae</taxon>
        <taxon>Svornostia</taxon>
    </lineage>
</organism>
<proteinExistence type="predicted"/>
<dbReference type="EMBL" id="CP088295">
    <property type="protein sequence ID" value="UUY05752.1"/>
    <property type="molecule type" value="Genomic_DNA"/>
</dbReference>
<dbReference type="Proteomes" id="UP001058860">
    <property type="component" value="Chromosome"/>
</dbReference>
<sequence length="102" mass="11386">MLAVAWAASGDSHEVRLCVTDKRLVWLRDDAIADRVRALRLAEVDEVVARTGRVRRQGELRVRARTRRRRLRFGEIAPGPLRELAEALAQVLPAGAVRLPAA</sequence>
<accession>A0ABY5PN59</accession>
<dbReference type="RefSeq" id="WP_353866904.1">
    <property type="nucleotide sequence ID" value="NZ_CP088295.1"/>
</dbReference>